<dbReference type="Pfam" id="PF03009">
    <property type="entry name" value="GDPD"/>
    <property type="match status" value="1"/>
</dbReference>
<dbReference type="SUPFAM" id="SSF51695">
    <property type="entry name" value="PLC-like phosphodiesterases"/>
    <property type="match status" value="2"/>
</dbReference>
<dbReference type="Proteomes" id="UP000032737">
    <property type="component" value="Chromosome"/>
</dbReference>
<dbReference type="Gene3D" id="3.20.20.190">
    <property type="entry name" value="Phosphatidylinositol (PI) phosphodiesterase"/>
    <property type="match status" value="2"/>
</dbReference>
<dbReference type="GO" id="GO:0008081">
    <property type="term" value="F:phosphoric diester hydrolase activity"/>
    <property type="evidence" value="ECO:0007669"/>
    <property type="project" value="InterPro"/>
</dbReference>
<dbReference type="PANTHER" id="PTHR46211:SF14">
    <property type="entry name" value="GLYCEROPHOSPHODIESTER PHOSPHODIESTERASE"/>
    <property type="match status" value="1"/>
</dbReference>
<dbReference type="InterPro" id="IPR030395">
    <property type="entry name" value="GP_PDE_dom"/>
</dbReference>
<dbReference type="KEGG" id="abra:BN85312570"/>
<accession>U4KS31</accession>
<sequence>MAVLKKIVVVSNTSFADVEYLVKFDEHQILDGLNAIEINDVELAKKVAGFLKFNDHFDLFIISKDRNVLKQIYKLYPYARLVYEISHLYDFNKLKNEIFGLHSYTVLISDGEINQQTVRQLKRHGIVVFTRVNSTLDIAQSMLAGVDGVVGLDINELPDLNADYGFSPFVIAHRGFHNDAQENSIRAGIKAHQMDADFIEMDIHMTKDNKIVVNHDHTLGRTYEKDFIIKKEKLKELQKIKMTYQGEAVDERLPLLKDFDNKLVESNIGFIVESKVDSKHAMKRLSKVINTINRPVLLMSFHPFSIIHMKKYMPNLLNGLLIDFNLNKMSLKSIIKTSNKYQMMIHPYYKHSRSEYCEELRKRAINVLPWGVSEKDAVVTFLRGFYGVNTNHIDQLAEVIKFVSTKKEVTYDIGDVFNFELKSDKLLDVSKEVYVFDDQNTGLQTSKDQITGATKPGVAYVYLITKVKLGSTRYKLASDLIKVNVKEKDND</sequence>
<dbReference type="EMBL" id="FO681348">
    <property type="protein sequence ID" value="CCV66278.1"/>
    <property type="molecule type" value="Genomic_DNA"/>
</dbReference>
<evidence type="ECO:0000313" key="2">
    <source>
        <dbReference type="EMBL" id="CCV66278.1"/>
    </source>
</evidence>
<dbReference type="PROSITE" id="PS51704">
    <property type="entry name" value="GP_PDE"/>
    <property type="match status" value="1"/>
</dbReference>
<dbReference type="InterPro" id="IPR017946">
    <property type="entry name" value="PLC-like_Pdiesterase_TIM-brl"/>
</dbReference>
<protein>
    <submittedName>
        <fullName evidence="2">Glycerophosphoryl diester phosphodiesterase</fullName>
    </submittedName>
</protein>
<organism evidence="2 3">
    <name type="scientific">Acholeplasma brassicae</name>
    <dbReference type="NCBI Taxonomy" id="61635"/>
    <lineage>
        <taxon>Bacteria</taxon>
        <taxon>Bacillati</taxon>
        <taxon>Mycoplasmatota</taxon>
        <taxon>Mollicutes</taxon>
        <taxon>Acholeplasmatales</taxon>
        <taxon>Acholeplasmataceae</taxon>
        <taxon>Acholeplasma</taxon>
    </lineage>
</organism>
<dbReference type="PANTHER" id="PTHR46211">
    <property type="entry name" value="GLYCEROPHOSPHORYL DIESTER PHOSPHODIESTERASE"/>
    <property type="match status" value="1"/>
</dbReference>
<feature type="domain" description="GP-PDE" evidence="1">
    <location>
        <begin position="168"/>
        <end position="403"/>
    </location>
</feature>
<dbReference type="STRING" id="61635.BN85312570"/>
<dbReference type="GO" id="GO:0006629">
    <property type="term" value="P:lipid metabolic process"/>
    <property type="evidence" value="ECO:0007669"/>
    <property type="project" value="InterPro"/>
</dbReference>
<gene>
    <name evidence="2" type="ORF">BN85312570</name>
</gene>
<keyword evidence="3" id="KW-1185">Reference proteome</keyword>
<proteinExistence type="predicted"/>
<name>U4KS31_9MOLU</name>
<dbReference type="AlphaFoldDB" id="U4KS31"/>
<reference evidence="2 3" key="1">
    <citation type="journal article" date="2013" name="J. Mol. Microbiol. Biotechnol.">
        <title>Analysis of the Complete Genomes of Acholeplasma brassicae , A. palmae and A. laidlawii and Their Comparison to the Obligate Parasites from ' Candidatus Phytoplasma'.</title>
        <authorList>
            <person name="Kube M."/>
            <person name="Siewert C."/>
            <person name="Migdoll A.M."/>
            <person name="Duduk B."/>
            <person name="Holz S."/>
            <person name="Rabus R."/>
            <person name="Seemuller E."/>
            <person name="Mitrovic J."/>
            <person name="Muller I."/>
            <person name="Buttner C."/>
            <person name="Reinhardt R."/>
        </authorList>
    </citation>
    <scope>NUCLEOTIDE SEQUENCE [LARGE SCALE GENOMIC DNA]</scope>
    <source>
        <strain evidence="3">0502</strain>
    </source>
</reference>
<evidence type="ECO:0000313" key="3">
    <source>
        <dbReference type="Proteomes" id="UP000032737"/>
    </source>
</evidence>
<evidence type="ECO:0000259" key="1">
    <source>
        <dbReference type="PROSITE" id="PS51704"/>
    </source>
</evidence>
<dbReference type="HOGENOM" id="CLU_555074_0_0_14"/>